<feature type="transmembrane region" description="Helical" evidence="1">
    <location>
        <begin position="173"/>
        <end position="194"/>
    </location>
</feature>
<keyword evidence="1" id="KW-1133">Transmembrane helix</keyword>
<evidence type="ECO:0000256" key="1">
    <source>
        <dbReference type="SAM" id="Phobius"/>
    </source>
</evidence>
<feature type="transmembrane region" description="Helical" evidence="1">
    <location>
        <begin position="103"/>
        <end position="125"/>
    </location>
</feature>
<sequence>MLRFNDIPLDKAYLTAIWLETLFYGANLMLFLIYLIVVRYRRRTSKSNYPILCAAIAMFLLSTTHVSLGFYRLVEGFIYRRNDPGGPARFFADVSLTHNVVKVGLHAINLALGDSIVVWRCYVIWGKSWKICVLPVFLTMATVTCGIGQSIAFANAKNAVDVFDKNLQRWNGALFTLSLITNVLVTALIVYRILQLKLLQQDLMNPRSSPFSGRVKSNFDSFYTRVLITVIESGSIYSIALILEIALYLINSNAFYIVYDPIAQLTALMPTSIIVLSTLHLTMDDFHPKKRQPGSAGLRMQNQNSVKLRTTDYQIGSTDSVIKTGSYTMSENTESGNEF</sequence>
<keyword evidence="1" id="KW-0472">Membrane</keyword>
<feature type="transmembrane region" description="Helical" evidence="1">
    <location>
        <begin position="226"/>
        <end position="250"/>
    </location>
</feature>
<accession>A0ABR1K4J2</accession>
<protein>
    <recommendedName>
        <fullName evidence="4">Gustatory receptor</fullName>
    </recommendedName>
</protein>
<dbReference type="Proteomes" id="UP001498398">
    <property type="component" value="Unassembled WGS sequence"/>
</dbReference>
<feature type="transmembrane region" description="Helical" evidence="1">
    <location>
        <begin position="262"/>
        <end position="282"/>
    </location>
</feature>
<feature type="transmembrane region" description="Helical" evidence="1">
    <location>
        <begin position="132"/>
        <end position="153"/>
    </location>
</feature>
<reference evidence="2 3" key="1">
    <citation type="submission" date="2024-01" db="EMBL/GenBank/DDBJ databases">
        <title>A draft genome for the cacao thread blight pathogen Marasmiellus scandens.</title>
        <authorList>
            <person name="Baruah I.K."/>
            <person name="Leung J."/>
            <person name="Bukari Y."/>
            <person name="Amoako-Attah I."/>
            <person name="Meinhardt L.W."/>
            <person name="Bailey B.A."/>
            <person name="Cohen S.P."/>
        </authorList>
    </citation>
    <scope>NUCLEOTIDE SEQUENCE [LARGE SCALE GENOMIC DNA]</scope>
    <source>
        <strain evidence="2 3">GH-19</strain>
    </source>
</reference>
<keyword evidence="3" id="KW-1185">Reference proteome</keyword>
<dbReference type="EMBL" id="JBANRG010000001">
    <property type="protein sequence ID" value="KAK7472107.1"/>
    <property type="molecule type" value="Genomic_DNA"/>
</dbReference>
<feature type="transmembrane region" description="Helical" evidence="1">
    <location>
        <begin position="12"/>
        <end position="37"/>
    </location>
</feature>
<evidence type="ECO:0000313" key="2">
    <source>
        <dbReference type="EMBL" id="KAK7472107.1"/>
    </source>
</evidence>
<keyword evidence="1" id="KW-0812">Transmembrane</keyword>
<name>A0ABR1K4J2_9AGAR</name>
<comment type="caution">
    <text evidence="2">The sequence shown here is derived from an EMBL/GenBank/DDBJ whole genome shotgun (WGS) entry which is preliminary data.</text>
</comment>
<evidence type="ECO:0000313" key="3">
    <source>
        <dbReference type="Proteomes" id="UP001498398"/>
    </source>
</evidence>
<gene>
    <name evidence="2" type="ORF">VKT23_000227</name>
</gene>
<proteinExistence type="predicted"/>
<feature type="transmembrane region" description="Helical" evidence="1">
    <location>
        <begin position="49"/>
        <end position="71"/>
    </location>
</feature>
<organism evidence="2 3">
    <name type="scientific">Marasmiellus scandens</name>
    <dbReference type="NCBI Taxonomy" id="2682957"/>
    <lineage>
        <taxon>Eukaryota</taxon>
        <taxon>Fungi</taxon>
        <taxon>Dikarya</taxon>
        <taxon>Basidiomycota</taxon>
        <taxon>Agaricomycotina</taxon>
        <taxon>Agaricomycetes</taxon>
        <taxon>Agaricomycetidae</taxon>
        <taxon>Agaricales</taxon>
        <taxon>Marasmiineae</taxon>
        <taxon>Omphalotaceae</taxon>
        <taxon>Marasmiellus</taxon>
    </lineage>
</organism>
<evidence type="ECO:0008006" key="4">
    <source>
        <dbReference type="Google" id="ProtNLM"/>
    </source>
</evidence>